<dbReference type="EMBL" id="JBBMEO010000095">
    <property type="protein sequence ID" value="MEQ2363441.1"/>
    <property type="molecule type" value="Genomic_DNA"/>
</dbReference>
<dbReference type="RefSeq" id="WP_349153043.1">
    <property type="nucleotide sequence ID" value="NZ_JBBMEO010000095.1"/>
</dbReference>
<reference evidence="2 3" key="1">
    <citation type="submission" date="2024-03" db="EMBL/GenBank/DDBJ databases">
        <title>Human intestinal bacterial collection.</title>
        <authorList>
            <person name="Pauvert C."/>
            <person name="Hitch T.C.A."/>
            <person name="Clavel T."/>
        </authorList>
    </citation>
    <scope>NUCLEOTIDE SEQUENCE [LARGE SCALE GENOMIC DNA]</scope>
    <source>
        <strain evidence="2 3">CLA-AA-H175</strain>
    </source>
</reference>
<proteinExistence type="predicted"/>
<feature type="coiled-coil region" evidence="1">
    <location>
        <begin position="71"/>
        <end position="105"/>
    </location>
</feature>
<gene>
    <name evidence="2" type="ORF">WMO44_15030</name>
</gene>
<dbReference type="SUPFAM" id="SSF48334">
    <property type="entry name" value="DNA repair protein MutS, domain III"/>
    <property type="match status" value="1"/>
</dbReference>
<feature type="non-terminal residue" evidence="2">
    <location>
        <position position="1"/>
    </location>
</feature>
<accession>A0ABV1AZD4</accession>
<sequence length="158" mass="18484">QLHLFITQLSDRRKVVEELRKIEDVQNPVYRAKGEIMSLTDKVSQMAKKREQLYADYVAGVVDSEDYQLIREDYSRQYDGLRAALKEAENKKVKVERQIEEYLDMTAHLEEHLDSFGFDIQLVKSLVQRIEVGADKRIRIVFGFRDVFAELGKESAEK</sequence>
<comment type="caution">
    <text evidence="2">The sequence shown here is derived from an EMBL/GenBank/DDBJ whole genome shotgun (WGS) entry which is preliminary data.</text>
</comment>
<evidence type="ECO:0000256" key="1">
    <source>
        <dbReference type="SAM" id="Coils"/>
    </source>
</evidence>
<keyword evidence="3" id="KW-1185">Reference proteome</keyword>
<protein>
    <recommendedName>
        <fullName evidence="4">Recombinase family protein</fullName>
    </recommendedName>
</protein>
<keyword evidence="1" id="KW-0175">Coiled coil</keyword>
<name>A0ABV1AZD4_9FIRM</name>
<evidence type="ECO:0000313" key="3">
    <source>
        <dbReference type="Proteomes" id="UP001457197"/>
    </source>
</evidence>
<organism evidence="2 3">
    <name type="scientific">Faecalibacterium tardum</name>
    <dbReference type="NCBI Taxonomy" id="3133156"/>
    <lineage>
        <taxon>Bacteria</taxon>
        <taxon>Bacillati</taxon>
        <taxon>Bacillota</taxon>
        <taxon>Clostridia</taxon>
        <taxon>Eubacteriales</taxon>
        <taxon>Oscillospiraceae</taxon>
        <taxon>Faecalibacterium</taxon>
    </lineage>
</organism>
<dbReference type="InterPro" id="IPR036187">
    <property type="entry name" value="DNA_mismatch_repair_MutS_sf"/>
</dbReference>
<dbReference type="Proteomes" id="UP001457197">
    <property type="component" value="Unassembled WGS sequence"/>
</dbReference>
<evidence type="ECO:0008006" key="4">
    <source>
        <dbReference type="Google" id="ProtNLM"/>
    </source>
</evidence>
<evidence type="ECO:0000313" key="2">
    <source>
        <dbReference type="EMBL" id="MEQ2363441.1"/>
    </source>
</evidence>